<dbReference type="EMBL" id="ML987189">
    <property type="protein sequence ID" value="KAF2256783.1"/>
    <property type="molecule type" value="Genomic_DNA"/>
</dbReference>
<dbReference type="GeneID" id="54580979"/>
<evidence type="ECO:0000313" key="3">
    <source>
        <dbReference type="Proteomes" id="UP000800094"/>
    </source>
</evidence>
<evidence type="ECO:0008006" key="4">
    <source>
        <dbReference type="Google" id="ProtNLM"/>
    </source>
</evidence>
<proteinExistence type="predicted"/>
<feature type="region of interest" description="Disordered" evidence="1">
    <location>
        <begin position="1"/>
        <end position="20"/>
    </location>
</feature>
<dbReference type="Gene3D" id="3.30.710.10">
    <property type="entry name" value="Potassium Channel Kv1.1, Chain A"/>
    <property type="match status" value="1"/>
</dbReference>
<dbReference type="Proteomes" id="UP000800094">
    <property type="component" value="Unassembled WGS sequence"/>
</dbReference>
<sequence length="376" mass="41581">MTAPELESAPSVHDDTTIPGGRQTIVLHDFGDVTLLVGTGETQQPVLTSSSTLRLASPVWRAMFGQRWAESESSEVPFPDDDVEAMLLVLRIAHLRFQELPQKHGISFNSLLNLAFVCDKYDLVRMVRPFLDLHCWAQPFLHMTDPKTCQPAWLFIAWTFGYSESFDALAKRLVRAVATSDMDGRTIVGVTGGPELQAGTLPPDILESILRVREDALSAMLQGCYACVDKVLQGGVCKVKEMKGHDLVAPSEFQCSSMILGSFLSQLITMGLYPTRKTGAEISSSVNSIQISLRDTKILTIDSHNYAQIVNHGQGLSRSYGNREGIREEYLKHGITSHSTCGEIIDIAAMVHQVVSQMPSPTLESHRRHMEEQAKK</sequence>
<reference evidence="2" key="1">
    <citation type="journal article" date="2020" name="Stud. Mycol.">
        <title>101 Dothideomycetes genomes: a test case for predicting lifestyles and emergence of pathogens.</title>
        <authorList>
            <person name="Haridas S."/>
            <person name="Albert R."/>
            <person name="Binder M."/>
            <person name="Bloem J."/>
            <person name="Labutti K."/>
            <person name="Salamov A."/>
            <person name="Andreopoulos B."/>
            <person name="Baker S."/>
            <person name="Barry K."/>
            <person name="Bills G."/>
            <person name="Bluhm B."/>
            <person name="Cannon C."/>
            <person name="Castanera R."/>
            <person name="Culley D."/>
            <person name="Daum C."/>
            <person name="Ezra D."/>
            <person name="Gonzalez J."/>
            <person name="Henrissat B."/>
            <person name="Kuo A."/>
            <person name="Liang C."/>
            <person name="Lipzen A."/>
            <person name="Lutzoni F."/>
            <person name="Magnuson J."/>
            <person name="Mondo S."/>
            <person name="Nolan M."/>
            <person name="Ohm R."/>
            <person name="Pangilinan J."/>
            <person name="Park H.-J."/>
            <person name="Ramirez L."/>
            <person name="Alfaro M."/>
            <person name="Sun H."/>
            <person name="Tritt A."/>
            <person name="Yoshinaga Y."/>
            <person name="Zwiers L.-H."/>
            <person name="Turgeon B."/>
            <person name="Goodwin S."/>
            <person name="Spatafora J."/>
            <person name="Crous P."/>
            <person name="Grigoriev I."/>
        </authorList>
    </citation>
    <scope>NUCLEOTIDE SEQUENCE</scope>
    <source>
        <strain evidence="2">CBS 122368</strain>
    </source>
</reference>
<organism evidence="2 3">
    <name type="scientific">Trematosphaeria pertusa</name>
    <dbReference type="NCBI Taxonomy" id="390896"/>
    <lineage>
        <taxon>Eukaryota</taxon>
        <taxon>Fungi</taxon>
        <taxon>Dikarya</taxon>
        <taxon>Ascomycota</taxon>
        <taxon>Pezizomycotina</taxon>
        <taxon>Dothideomycetes</taxon>
        <taxon>Pleosporomycetidae</taxon>
        <taxon>Pleosporales</taxon>
        <taxon>Massarineae</taxon>
        <taxon>Trematosphaeriaceae</taxon>
        <taxon>Trematosphaeria</taxon>
    </lineage>
</organism>
<dbReference type="OrthoDB" id="5275938at2759"/>
<dbReference type="AlphaFoldDB" id="A0A6A6J5M3"/>
<protein>
    <recommendedName>
        <fullName evidence="4">BTB domain-containing protein</fullName>
    </recommendedName>
</protein>
<keyword evidence="3" id="KW-1185">Reference proteome</keyword>
<evidence type="ECO:0000313" key="2">
    <source>
        <dbReference type="EMBL" id="KAF2256783.1"/>
    </source>
</evidence>
<dbReference type="InterPro" id="IPR011333">
    <property type="entry name" value="SKP1/BTB/POZ_sf"/>
</dbReference>
<accession>A0A6A6J5M3</accession>
<dbReference type="CDD" id="cd18186">
    <property type="entry name" value="BTB_POZ_ZBTB_KLHL-like"/>
    <property type="match status" value="1"/>
</dbReference>
<dbReference type="SUPFAM" id="SSF54695">
    <property type="entry name" value="POZ domain"/>
    <property type="match status" value="1"/>
</dbReference>
<dbReference type="RefSeq" id="XP_033691787.1">
    <property type="nucleotide sequence ID" value="XM_033827649.1"/>
</dbReference>
<evidence type="ECO:0000256" key="1">
    <source>
        <dbReference type="SAM" id="MobiDB-lite"/>
    </source>
</evidence>
<gene>
    <name evidence="2" type="ORF">BU26DRAFT_513555</name>
</gene>
<name>A0A6A6J5M3_9PLEO</name>